<name>A0A9X1F352_9SPHN</name>
<gene>
    <name evidence="2" type="ORF">KCG46_07465</name>
</gene>
<evidence type="ECO:0000256" key="1">
    <source>
        <dbReference type="SAM" id="Phobius"/>
    </source>
</evidence>
<dbReference type="RefSeq" id="WP_218404637.1">
    <property type="nucleotide sequence ID" value="NZ_JAGSPC010000001.1"/>
</dbReference>
<keyword evidence="1" id="KW-0472">Membrane</keyword>
<keyword evidence="1" id="KW-1133">Transmembrane helix</keyword>
<sequence length="74" mass="7670">MRRALAVGVCVGLAAAIAILFVAIDHNPQNEFLDEGGEPTQALATLGAIWFVVAGVSAGLFTLIAGWLTSDRSD</sequence>
<proteinExistence type="predicted"/>
<dbReference type="EMBL" id="JAGSPC010000001">
    <property type="protein sequence ID" value="MBV7259407.1"/>
    <property type="molecule type" value="Genomic_DNA"/>
</dbReference>
<reference evidence="2" key="1">
    <citation type="submission" date="2021-04" db="EMBL/GenBank/DDBJ databases">
        <authorList>
            <person name="Pira H."/>
            <person name="Risdian C."/>
            <person name="Wink J."/>
        </authorList>
    </citation>
    <scope>NUCLEOTIDE SEQUENCE</scope>
    <source>
        <strain evidence="2">WH158</strain>
    </source>
</reference>
<evidence type="ECO:0000313" key="2">
    <source>
        <dbReference type="EMBL" id="MBV7259407.1"/>
    </source>
</evidence>
<protein>
    <submittedName>
        <fullName evidence="2">Uncharacterized protein</fullName>
    </submittedName>
</protein>
<keyword evidence="3" id="KW-1185">Reference proteome</keyword>
<comment type="caution">
    <text evidence="2">The sequence shown here is derived from an EMBL/GenBank/DDBJ whole genome shotgun (WGS) entry which is preliminary data.</text>
</comment>
<organism evidence="2 3">
    <name type="scientific">Erythrobacter crassostreae</name>
    <dbReference type="NCBI Taxonomy" id="2828328"/>
    <lineage>
        <taxon>Bacteria</taxon>
        <taxon>Pseudomonadati</taxon>
        <taxon>Pseudomonadota</taxon>
        <taxon>Alphaproteobacteria</taxon>
        <taxon>Sphingomonadales</taxon>
        <taxon>Erythrobacteraceae</taxon>
        <taxon>Erythrobacter/Porphyrobacter group</taxon>
        <taxon>Erythrobacter</taxon>
    </lineage>
</organism>
<evidence type="ECO:0000313" key="3">
    <source>
        <dbReference type="Proteomes" id="UP001138681"/>
    </source>
</evidence>
<keyword evidence="1" id="KW-0812">Transmembrane</keyword>
<dbReference type="AlphaFoldDB" id="A0A9X1F352"/>
<dbReference type="Proteomes" id="UP001138681">
    <property type="component" value="Unassembled WGS sequence"/>
</dbReference>
<feature type="transmembrane region" description="Helical" evidence="1">
    <location>
        <begin position="42"/>
        <end position="68"/>
    </location>
</feature>
<accession>A0A9X1F352</accession>